<name>A0A8S1YC31_PAROT</name>
<dbReference type="AlphaFoldDB" id="A0A8S1YC31"/>
<feature type="signal peptide" evidence="2">
    <location>
        <begin position="1"/>
        <end position="15"/>
    </location>
</feature>
<feature type="domain" description="CS" evidence="3">
    <location>
        <begin position="98"/>
        <end position="212"/>
    </location>
</feature>
<feature type="compositionally biased region" description="Low complexity" evidence="1">
    <location>
        <begin position="244"/>
        <end position="253"/>
    </location>
</feature>
<feature type="region of interest" description="Disordered" evidence="1">
    <location>
        <begin position="234"/>
        <end position="253"/>
    </location>
</feature>
<proteinExistence type="predicted"/>
<evidence type="ECO:0000256" key="1">
    <source>
        <dbReference type="SAM" id="MobiDB-lite"/>
    </source>
</evidence>
<comment type="caution">
    <text evidence="4">The sequence shown here is derived from an EMBL/GenBank/DDBJ whole genome shotgun (WGS) entry which is preliminary data.</text>
</comment>
<accession>A0A8S1YC31</accession>
<evidence type="ECO:0000259" key="3">
    <source>
        <dbReference type="PROSITE" id="PS51203"/>
    </source>
</evidence>
<dbReference type="OMA" id="FTNHENH"/>
<dbReference type="PROSITE" id="PS51203">
    <property type="entry name" value="CS"/>
    <property type="match status" value="1"/>
</dbReference>
<dbReference type="Proteomes" id="UP000683925">
    <property type="component" value="Unassembled WGS sequence"/>
</dbReference>
<dbReference type="InterPro" id="IPR007052">
    <property type="entry name" value="CS_dom"/>
</dbReference>
<evidence type="ECO:0000313" key="5">
    <source>
        <dbReference type="Proteomes" id="UP000683925"/>
    </source>
</evidence>
<keyword evidence="5" id="KW-1185">Reference proteome</keyword>
<sequence>MIIFTLFTIIQSQIAQLSLNGEGLKEQLLQVIDENQLDCQTIQLLITRGFGQQILDLITTDQIILESHLQCAKQSIQNDLLQLESLKKRFTNHENHVLIKPIILWAQSRANILIKVKFAHRIDAPAYISVKNHQIQYLNEKLQISAESDQNNILTKFYLEIPLLNQIDKTIGWQVESVGTMVLNITKIESKLWLHLSKNKNDKFQIWWDLKEQIGKDMEDFSKMLDNQEDYLKNKKKQQKKGDSSQPSQQQPSSIKTNIFVAFFLKIKQWFNKWF</sequence>
<dbReference type="OrthoDB" id="296677at2759"/>
<organism evidence="4 5">
    <name type="scientific">Paramecium octaurelia</name>
    <dbReference type="NCBI Taxonomy" id="43137"/>
    <lineage>
        <taxon>Eukaryota</taxon>
        <taxon>Sar</taxon>
        <taxon>Alveolata</taxon>
        <taxon>Ciliophora</taxon>
        <taxon>Intramacronucleata</taxon>
        <taxon>Oligohymenophorea</taxon>
        <taxon>Peniculida</taxon>
        <taxon>Parameciidae</taxon>
        <taxon>Paramecium</taxon>
    </lineage>
</organism>
<feature type="chain" id="PRO_5035913153" description="CS domain-containing protein" evidence="2">
    <location>
        <begin position="16"/>
        <end position="275"/>
    </location>
</feature>
<evidence type="ECO:0000313" key="4">
    <source>
        <dbReference type="EMBL" id="CAD8211171.1"/>
    </source>
</evidence>
<gene>
    <name evidence="4" type="ORF">POCTA_138.1.T1530072</name>
</gene>
<keyword evidence="2" id="KW-0732">Signal</keyword>
<dbReference type="EMBL" id="CAJJDP010000155">
    <property type="protein sequence ID" value="CAD8211171.1"/>
    <property type="molecule type" value="Genomic_DNA"/>
</dbReference>
<evidence type="ECO:0000256" key="2">
    <source>
        <dbReference type="SAM" id="SignalP"/>
    </source>
</evidence>
<protein>
    <recommendedName>
        <fullName evidence="3">CS domain-containing protein</fullName>
    </recommendedName>
</protein>
<reference evidence="4" key="1">
    <citation type="submission" date="2021-01" db="EMBL/GenBank/DDBJ databases">
        <authorList>
            <consortium name="Genoscope - CEA"/>
            <person name="William W."/>
        </authorList>
    </citation>
    <scope>NUCLEOTIDE SEQUENCE</scope>
</reference>